<dbReference type="SUPFAM" id="SSF53474">
    <property type="entry name" value="alpha/beta-Hydrolases"/>
    <property type="match status" value="1"/>
</dbReference>
<name>A0A7W8EIY8_9ACTN</name>
<evidence type="ECO:0000313" key="3">
    <source>
        <dbReference type="EMBL" id="MBB5082540.1"/>
    </source>
</evidence>
<sequence>MERRLIMVSACAFFVAGVVYSAWVPGQFASPAVDAAEGYLSELAARDQPWSRLFRLADVLAGLAVVAGVALAPREPAAWGGWLALTLFGVFTIADGALPLDCAVVSDPACARGPLSLPHHLHTLTSTLASVSALAAMVELARIWRTRTAVFLAGAYVLASVLTLVAVIAAHFIGVAQRFQVLVIALWLVYVAARLLAAPHSVRDERSPHVIEDGRGPAVLVAAGMGGAWFHWDAVAAGLAPAHRVIRFDRPGLGRSPAPHTPPTLYGEAARLAALAPSHPEKVAVIAHSVAAWHAEAFARLHPLRVSRVVLVDPSCRRKPGRGTSAPGRALGRWLPAFGGTWAAAALARCFGPLAHRLAGGGPDRAGVYREGKVLAAVAGEWLAYRDMAAELERVRREHPYPRVPTLVITAGRADRCQQRLADALGAELLRLPRAGHQVQLDAPEAITRSFNGK</sequence>
<dbReference type="Gene3D" id="3.40.50.1820">
    <property type="entry name" value="alpha/beta hydrolase"/>
    <property type="match status" value="1"/>
</dbReference>
<dbReference type="InterPro" id="IPR029058">
    <property type="entry name" value="AB_hydrolase_fold"/>
</dbReference>
<keyword evidence="4" id="KW-1185">Reference proteome</keyword>
<dbReference type="Pfam" id="PF06197">
    <property type="entry name" value="DUF998"/>
    <property type="match status" value="1"/>
</dbReference>
<feature type="transmembrane region" description="Helical" evidence="1">
    <location>
        <begin position="179"/>
        <end position="197"/>
    </location>
</feature>
<feature type="transmembrane region" description="Helical" evidence="1">
    <location>
        <begin position="150"/>
        <end position="173"/>
    </location>
</feature>
<dbReference type="InterPro" id="IPR050266">
    <property type="entry name" value="AB_hydrolase_sf"/>
</dbReference>
<dbReference type="GO" id="GO:0003824">
    <property type="term" value="F:catalytic activity"/>
    <property type="evidence" value="ECO:0007669"/>
    <property type="project" value="UniProtKB-ARBA"/>
</dbReference>
<keyword evidence="1" id="KW-0472">Membrane</keyword>
<feature type="domain" description="AB hydrolase-1" evidence="2">
    <location>
        <begin position="220"/>
        <end position="447"/>
    </location>
</feature>
<dbReference type="Pfam" id="PF12697">
    <property type="entry name" value="Abhydrolase_6"/>
    <property type="match status" value="1"/>
</dbReference>
<feature type="transmembrane region" description="Helical" evidence="1">
    <location>
        <begin position="79"/>
        <end position="100"/>
    </location>
</feature>
<dbReference type="InterPro" id="IPR000073">
    <property type="entry name" value="AB_hydrolase_1"/>
</dbReference>
<dbReference type="RefSeq" id="WP_184970824.1">
    <property type="nucleotide sequence ID" value="NZ_JACHIN010000013.1"/>
</dbReference>
<comment type="caution">
    <text evidence="3">The sequence shown here is derived from an EMBL/GenBank/DDBJ whole genome shotgun (WGS) entry which is preliminary data.</text>
</comment>
<dbReference type="AlphaFoldDB" id="A0A7W8EIY8"/>
<dbReference type="EMBL" id="JACHIN010000013">
    <property type="protein sequence ID" value="MBB5082540.1"/>
    <property type="molecule type" value="Genomic_DNA"/>
</dbReference>
<feature type="transmembrane region" description="Helical" evidence="1">
    <location>
        <begin position="53"/>
        <end position="72"/>
    </location>
</feature>
<evidence type="ECO:0000313" key="4">
    <source>
        <dbReference type="Proteomes" id="UP000568380"/>
    </source>
</evidence>
<evidence type="ECO:0000256" key="1">
    <source>
        <dbReference type="SAM" id="Phobius"/>
    </source>
</evidence>
<dbReference type="PANTHER" id="PTHR43798">
    <property type="entry name" value="MONOACYLGLYCEROL LIPASE"/>
    <property type="match status" value="1"/>
</dbReference>
<protein>
    <submittedName>
        <fullName evidence="3">Pimeloyl-ACP methyl ester carboxylesterase</fullName>
    </submittedName>
</protein>
<keyword evidence="1" id="KW-0812">Transmembrane</keyword>
<dbReference type="Proteomes" id="UP000568380">
    <property type="component" value="Unassembled WGS sequence"/>
</dbReference>
<proteinExistence type="predicted"/>
<dbReference type="PANTHER" id="PTHR43798:SF33">
    <property type="entry name" value="HYDROLASE, PUTATIVE (AFU_ORTHOLOGUE AFUA_2G14860)-RELATED"/>
    <property type="match status" value="1"/>
</dbReference>
<organism evidence="3 4">
    <name type="scientific">Nonomuraea endophytica</name>
    <dbReference type="NCBI Taxonomy" id="714136"/>
    <lineage>
        <taxon>Bacteria</taxon>
        <taxon>Bacillati</taxon>
        <taxon>Actinomycetota</taxon>
        <taxon>Actinomycetes</taxon>
        <taxon>Streptosporangiales</taxon>
        <taxon>Streptosporangiaceae</taxon>
        <taxon>Nonomuraea</taxon>
    </lineage>
</organism>
<feature type="transmembrane region" description="Helical" evidence="1">
    <location>
        <begin position="120"/>
        <end position="138"/>
    </location>
</feature>
<reference evidence="3 4" key="1">
    <citation type="submission" date="2020-08" db="EMBL/GenBank/DDBJ databases">
        <title>Genomic Encyclopedia of Type Strains, Phase IV (KMG-IV): sequencing the most valuable type-strain genomes for metagenomic binning, comparative biology and taxonomic classification.</title>
        <authorList>
            <person name="Goeker M."/>
        </authorList>
    </citation>
    <scope>NUCLEOTIDE SEQUENCE [LARGE SCALE GENOMIC DNA]</scope>
    <source>
        <strain evidence="3 4">DSM 45385</strain>
    </source>
</reference>
<accession>A0A7W8EIY8</accession>
<dbReference type="InterPro" id="IPR009339">
    <property type="entry name" value="DUF998"/>
</dbReference>
<gene>
    <name evidence="3" type="ORF">HNR40_008035</name>
</gene>
<evidence type="ECO:0000259" key="2">
    <source>
        <dbReference type="Pfam" id="PF12697"/>
    </source>
</evidence>
<keyword evidence="1" id="KW-1133">Transmembrane helix</keyword>
<dbReference type="GO" id="GO:0016020">
    <property type="term" value="C:membrane"/>
    <property type="evidence" value="ECO:0007669"/>
    <property type="project" value="TreeGrafter"/>
</dbReference>